<organism evidence="2 3">
    <name type="scientific">Microseira wollei NIES-4236</name>
    <dbReference type="NCBI Taxonomy" id="2530354"/>
    <lineage>
        <taxon>Bacteria</taxon>
        <taxon>Bacillati</taxon>
        <taxon>Cyanobacteriota</taxon>
        <taxon>Cyanophyceae</taxon>
        <taxon>Oscillatoriophycideae</taxon>
        <taxon>Aerosakkonematales</taxon>
        <taxon>Aerosakkonemataceae</taxon>
        <taxon>Microseira</taxon>
    </lineage>
</organism>
<evidence type="ECO:0000313" key="3">
    <source>
        <dbReference type="Proteomes" id="UP001050975"/>
    </source>
</evidence>
<reference evidence="2" key="1">
    <citation type="submission" date="2019-10" db="EMBL/GenBank/DDBJ databases">
        <title>Draft genome sequece of Microseira wollei NIES-4236.</title>
        <authorList>
            <person name="Yamaguchi H."/>
            <person name="Suzuki S."/>
            <person name="Kawachi M."/>
        </authorList>
    </citation>
    <scope>NUCLEOTIDE SEQUENCE</scope>
    <source>
        <strain evidence="2">NIES-4236</strain>
    </source>
</reference>
<dbReference type="PANTHER" id="PTHR47152">
    <property type="entry name" value="SLR2084 PROTEIN-RELATED"/>
    <property type="match status" value="1"/>
</dbReference>
<feature type="domain" description="Putative restriction endonuclease" evidence="1">
    <location>
        <begin position="35"/>
        <end position="160"/>
    </location>
</feature>
<sequence>MTQTPLRKSPIQDQRIVDRGRTWTQFKHIQKGFEGSTGIRLFYYNGTIEILMPGREHELFGHVIGWLVTCFLAQKGIFFQPTGAMTQEREGEASAQADQSYCIGSVKPIPDLSIEVIFTSGGIDKLARYRALEVPEVWLWQDGVLMLYALNTSGYERIDRSKLPGLEDLDIDLFKRCILIAETDTGEAIRIFQKAIAQ</sequence>
<keyword evidence="3" id="KW-1185">Reference proteome</keyword>
<proteinExistence type="predicted"/>
<evidence type="ECO:0000313" key="2">
    <source>
        <dbReference type="EMBL" id="GET39158.1"/>
    </source>
</evidence>
<dbReference type="AlphaFoldDB" id="A0AAV3X9S5"/>
<dbReference type="Pfam" id="PF05685">
    <property type="entry name" value="Uma2"/>
    <property type="match status" value="1"/>
</dbReference>
<dbReference type="InterPro" id="IPR008538">
    <property type="entry name" value="Uma2"/>
</dbReference>
<protein>
    <recommendedName>
        <fullName evidence="1">Putative restriction endonuclease domain-containing protein</fullName>
    </recommendedName>
</protein>
<accession>A0AAV3X9S5</accession>
<comment type="caution">
    <text evidence="2">The sequence shown here is derived from an EMBL/GenBank/DDBJ whole genome shotgun (WGS) entry which is preliminary data.</text>
</comment>
<evidence type="ECO:0000259" key="1">
    <source>
        <dbReference type="Pfam" id="PF05685"/>
    </source>
</evidence>
<name>A0AAV3X9S5_9CYAN</name>
<dbReference type="EMBL" id="BLAY01000060">
    <property type="protein sequence ID" value="GET39158.1"/>
    <property type="molecule type" value="Genomic_DNA"/>
</dbReference>
<dbReference type="RefSeq" id="WP_226584214.1">
    <property type="nucleotide sequence ID" value="NZ_BLAY01000060.1"/>
</dbReference>
<dbReference type="CDD" id="cd06260">
    <property type="entry name" value="DUF820-like"/>
    <property type="match status" value="1"/>
</dbReference>
<dbReference type="Proteomes" id="UP001050975">
    <property type="component" value="Unassembled WGS sequence"/>
</dbReference>
<gene>
    <name evidence="2" type="ORF">MiSe_39220</name>
</gene>